<dbReference type="EMBL" id="FOEF01000008">
    <property type="protein sequence ID" value="SEP42298.1"/>
    <property type="molecule type" value="Genomic_DNA"/>
</dbReference>
<dbReference type="Gene3D" id="3.30.530.20">
    <property type="match status" value="1"/>
</dbReference>
<name>A0A1H8XSJ0_9PSEU</name>
<dbReference type="OrthoDB" id="880456at2"/>
<sequence>MLRQGVTRSIGIAARPADVVAFVADPETMPRYAPEFAKSVTPSGAAWVAETSRGTLQVSPVVAAAAGTVDFHLTAADGSVTVAHTRTFANGDGAEFVFTLLLPESAAADVLADQGRVLEVELARLKELLETS</sequence>
<accession>A0A1H8XSJ0</accession>
<evidence type="ECO:0000313" key="1">
    <source>
        <dbReference type="EMBL" id="SEP42298.1"/>
    </source>
</evidence>
<dbReference type="Pfam" id="PF10604">
    <property type="entry name" value="Polyketide_cyc2"/>
    <property type="match status" value="1"/>
</dbReference>
<dbReference type="SUPFAM" id="SSF55961">
    <property type="entry name" value="Bet v1-like"/>
    <property type="match status" value="1"/>
</dbReference>
<protein>
    <submittedName>
        <fullName evidence="1">Polyketide cyclase / dehydrase and lipid transport</fullName>
    </submittedName>
</protein>
<dbReference type="AlphaFoldDB" id="A0A1H8XSJ0"/>
<reference evidence="1 2" key="1">
    <citation type="submission" date="2016-10" db="EMBL/GenBank/DDBJ databases">
        <authorList>
            <person name="de Groot N.N."/>
        </authorList>
    </citation>
    <scope>NUCLEOTIDE SEQUENCE [LARGE SCALE GENOMIC DNA]</scope>
    <source>
        <strain evidence="1 2">DSM 44993</strain>
    </source>
</reference>
<dbReference type="InterPro" id="IPR023393">
    <property type="entry name" value="START-like_dom_sf"/>
</dbReference>
<proteinExistence type="predicted"/>
<dbReference type="RefSeq" id="WP_091618483.1">
    <property type="nucleotide sequence ID" value="NZ_FOEF01000008.1"/>
</dbReference>
<keyword evidence="2" id="KW-1185">Reference proteome</keyword>
<gene>
    <name evidence="1" type="ORF">SAMN04489732_108308</name>
</gene>
<dbReference type="InterPro" id="IPR019587">
    <property type="entry name" value="Polyketide_cyclase/dehydratase"/>
</dbReference>
<dbReference type="Proteomes" id="UP000198582">
    <property type="component" value="Unassembled WGS sequence"/>
</dbReference>
<evidence type="ECO:0000313" key="2">
    <source>
        <dbReference type="Proteomes" id="UP000198582"/>
    </source>
</evidence>
<organism evidence="1 2">
    <name type="scientific">Amycolatopsis saalfeldensis</name>
    <dbReference type="NCBI Taxonomy" id="394193"/>
    <lineage>
        <taxon>Bacteria</taxon>
        <taxon>Bacillati</taxon>
        <taxon>Actinomycetota</taxon>
        <taxon>Actinomycetes</taxon>
        <taxon>Pseudonocardiales</taxon>
        <taxon>Pseudonocardiaceae</taxon>
        <taxon>Amycolatopsis</taxon>
    </lineage>
</organism>
<dbReference type="STRING" id="394193.SAMN04489732_108308"/>